<proteinExistence type="predicted"/>
<dbReference type="EMBL" id="FQUQ01000002">
    <property type="protein sequence ID" value="SHF42800.1"/>
    <property type="molecule type" value="Genomic_DNA"/>
</dbReference>
<keyword evidence="2" id="KW-1185">Reference proteome</keyword>
<dbReference type="SUPFAM" id="SSF54518">
    <property type="entry name" value="Tubby C-terminal domain-like"/>
    <property type="match status" value="1"/>
</dbReference>
<reference evidence="2" key="1">
    <citation type="submission" date="2016-11" db="EMBL/GenBank/DDBJ databases">
        <authorList>
            <person name="Varghese N."/>
            <person name="Submissions S."/>
        </authorList>
    </citation>
    <scope>NUCLEOTIDE SEQUENCE [LARGE SCALE GENOMIC DNA]</scope>
    <source>
        <strain evidence="2">DSM 16990</strain>
    </source>
</reference>
<organism evidence="1 2">
    <name type="scientific">Pedobacter caeni</name>
    <dbReference type="NCBI Taxonomy" id="288992"/>
    <lineage>
        <taxon>Bacteria</taxon>
        <taxon>Pseudomonadati</taxon>
        <taxon>Bacteroidota</taxon>
        <taxon>Sphingobacteriia</taxon>
        <taxon>Sphingobacteriales</taxon>
        <taxon>Sphingobacteriaceae</taxon>
        <taxon>Pedobacter</taxon>
    </lineage>
</organism>
<gene>
    <name evidence="1" type="ORF">SAMN04488522_1021230</name>
</gene>
<evidence type="ECO:0000313" key="1">
    <source>
        <dbReference type="EMBL" id="SHF42800.1"/>
    </source>
</evidence>
<dbReference type="InterPro" id="IPR007612">
    <property type="entry name" value="LOR"/>
</dbReference>
<dbReference type="InterPro" id="IPR025659">
    <property type="entry name" value="Tubby-like_C"/>
</dbReference>
<dbReference type="Proteomes" id="UP000184287">
    <property type="component" value="Unassembled WGS sequence"/>
</dbReference>
<name>A0A1M5BKC4_9SPHI</name>
<dbReference type="AlphaFoldDB" id="A0A1M5BKC4"/>
<dbReference type="OrthoDB" id="1448313at2"/>
<dbReference type="RefSeq" id="WP_073231514.1">
    <property type="nucleotide sequence ID" value="NZ_FQUQ01000002.1"/>
</dbReference>
<sequence length="186" mass="21776">MIITIHQKKLSIGDQYDIALNGAPKYTASRAVLQWLAEIFVFDVSSKQQQLKINRRFQWFNAKYEISSGHSQCFFKTISYLKSHYQCQCAGDTYDIYAHRGRKYSIFKNNRQVAYWEHALFTWLEGDQYRITADDDSCAELLIAFCLIIDNYVYGNHGESLLTINWGYFGLEAKPFDPAWEHLKLD</sequence>
<protein>
    <submittedName>
        <fullName evidence="1">Uncharacterized protein</fullName>
    </submittedName>
</protein>
<evidence type="ECO:0000313" key="2">
    <source>
        <dbReference type="Proteomes" id="UP000184287"/>
    </source>
</evidence>
<accession>A0A1M5BKC4</accession>
<dbReference type="Pfam" id="PF04525">
    <property type="entry name" value="LOR"/>
    <property type="match status" value="1"/>
</dbReference>